<dbReference type="InterPro" id="IPR041577">
    <property type="entry name" value="RT_RNaseH_2"/>
</dbReference>
<dbReference type="Proteomes" id="UP000327085">
    <property type="component" value="Unassembled WGS sequence"/>
</dbReference>
<protein>
    <submittedName>
        <fullName evidence="2">PREDICTED: LOW QUALITY PROTEIN</fullName>
    </submittedName>
</protein>
<dbReference type="Pfam" id="PF17919">
    <property type="entry name" value="RT_RNaseH_2"/>
    <property type="match status" value="1"/>
</dbReference>
<dbReference type="InParanoid" id="A0A5E4GPD3"/>
<sequence length="73" mass="8113">AEESFERLKEAMTKAPVLDLPDFNNLFIVECDASGSGIGGVLMQEKRPIAFFSHALQGKTLFLSTYEKEMMAL</sequence>
<evidence type="ECO:0000313" key="3">
    <source>
        <dbReference type="Proteomes" id="UP000327085"/>
    </source>
</evidence>
<dbReference type="PANTHER" id="PTHR34072">
    <property type="entry name" value="ENZYMATIC POLYPROTEIN-RELATED"/>
    <property type="match status" value="1"/>
</dbReference>
<dbReference type="Gramene" id="VVA41604">
    <property type="protein sequence ID" value="VVA41604"/>
    <property type="gene ID" value="Prudul26B025160"/>
</dbReference>
<dbReference type="InterPro" id="IPR043502">
    <property type="entry name" value="DNA/RNA_pol_sf"/>
</dbReference>
<dbReference type="AlphaFoldDB" id="A0A5E4GPD3"/>
<gene>
    <name evidence="2" type="ORF">ALMOND_2B025160</name>
</gene>
<dbReference type="SUPFAM" id="SSF56672">
    <property type="entry name" value="DNA/RNA polymerases"/>
    <property type="match status" value="1"/>
</dbReference>
<reference evidence="3" key="1">
    <citation type="journal article" date="2020" name="Plant J.">
        <title>Transposons played a major role in the diversification between the closely related almond and peach genomes: results from the almond genome sequence.</title>
        <authorList>
            <person name="Alioto T."/>
            <person name="Alexiou K.G."/>
            <person name="Bardil A."/>
            <person name="Barteri F."/>
            <person name="Castanera R."/>
            <person name="Cruz F."/>
            <person name="Dhingra A."/>
            <person name="Duval H."/>
            <person name="Fernandez I Marti A."/>
            <person name="Frias L."/>
            <person name="Galan B."/>
            <person name="Garcia J.L."/>
            <person name="Howad W."/>
            <person name="Gomez-Garrido J."/>
            <person name="Gut M."/>
            <person name="Julca I."/>
            <person name="Morata J."/>
            <person name="Puigdomenech P."/>
            <person name="Ribeca P."/>
            <person name="Rubio Cabetas M.J."/>
            <person name="Vlasova A."/>
            <person name="Wirthensohn M."/>
            <person name="Garcia-Mas J."/>
            <person name="Gabaldon T."/>
            <person name="Casacuberta J.M."/>
            <person name="Arus P."/>
        </authorList>
    </citation>
    <scope>NUCLEOTIDE SEQUENCE [LARGE SCALE GENOMIC DNA]</scope>
    <source>
        <strain evidence="3">cv. Texas</strain>
    </source>
</reference>
<feature type="domain" description="Reverse transcriptase/retrotransposon-derived protein RNase H-like" evidence="1">
    <location>
        <begin position="2"/>
        <end position="73"/>
    </location>
</feature>
<feature type="non-terminal residue" evidence="2">
    <location>
        <position position="1"/>
    </location>
</feature>
<accession>A0A5E4GPD3</accession>
<feature type="non-terminal residue" evidence="2">
    <location>
        <position position="73"/>
    </location>
</feature>
<organism evidence="2 3">
    <name type="scientific">Prunus dulcis</name>
    <name type="common">Almond</name>
    <name type="synonym">Amygdalus dulcis</name>
    <dbReference type="NCBI Taxonomy" id="3755"/>
    <lineage>
        <taxon>Eukaryota</taxon>
        <taxon>Viridiplantae</taxon>
        <taxon>Streptophyta</taxon>
        <taxon>Embryophyta</taxon>
        <taxon>Tracheophyta</taxon>
        <taxon>Spermatophyta</taxon>
        <taxon>Magnoliopsida</taxon>
        <taxon>eudicotyledons</taxon>
        <taxon>Gunneridae</taxon>
        <taxon>Pentapetalae</taxon>
        <taxon>rosids</taxon>
        <taxon>fabids</taxon>
        <taxon>Rosales</taxon>
        <taxon>Rosaceae</taxon>
        <taxon>Amygdaloideae</taxon>
        <taxon>Amygdaleae</taxon>
        <taxon>Prunus</taxon>
    </lineage>
</organism>
<evidence type="ECO:0000259" key="1">
    <source>
        <dbReference type="Pfam" id="PF17919"/>
    </source>
</evidence>
<dbReference type="EMBL" id="CABIKO010001387">
    <property type="protein sequence ID" value="VVA41604.1"/>
    <property type="molecule type" value="Genomic_DNA"/>
</dbReference>
<dbReference type="PANTHER" id="PTHR34072:SF55">
    <property type="entry name" value="DNA_RNA POLYMERASES SUPERFAMILY PROTEIN"/>
    <property type="match status" value="1"/>
</dbReference>
<evidence type="ECO:0000313" key="2">
    <source>
        <dbReference type="EMBL" id="VVA41604.1"/>
    </source>
</evidence>
<name>A0A5E4GPD3_PRUDU</name>
<dbReference type="OMA" id="QGTEFIM"/>
<proteinExistence type="predicted"/>